<evidence type="ECO:0000256" key="1">
    <source>
        <dbReference type="SAM" id="MobiDB-lite"/>
    </source>
</evidence>
<dbReference type="EMBL" id="BLAL01000053">
    <property type="protein sequence ID" value="GES81163.1"/>
    <property type="molecule type" value="Genomic_DNA"/>
</dbReference>
<name>A0A8H3L8D2_9GLOM</name>
<dbReference type="AlphaFoldDB" id="A0A8H3L8D2"/>
<proteinExistence type="predicted"/>
<dbReference type="Proteomes" id="UP000615446">
    <property type="component" value="Unassembled WGS sequence"/>
</dbReference>
<accession>A0A8H3L8D2</accession>
<protein>
    <submittedName>
        <fullName evidence="2">Uncharacterized protein</fullName>
    </submittedName>
</protein>
<evidence type="ECO:0000313" key="3">
    <source>
        <dbReference type="Proteomes" id="UP000615446"/>
    </source>
</evidence>
<evidence type="ECO:0000313" key="2">
    <source>
        <dbReference type="EMBL" id="GES81163.1"/>
    </source>
</evidence>
<feature type="compositionally biased region" description="Polar residues" evidence="1">
    <location>
        <begin position="72"/>
        <end position="89"/>
    </location>
</feature>
<comment type="caution">
    <text evidence="2">The sequence shown here is derived from an EMBL/GenBank/DDBJ whole genome shotgun (WGS) entry which is preliminary data.</text>
</comment>
<reference evidence="2" key="1">
    <citation type="submission" date="2019-10" db="EMBL/GenBank/DDBJ databases">
        <title>Conservation and host-specific expression of non-tandemly repeated heterogenous ribosome RNA gene in arbuscular mycorrhizal fungi.</title>
        <authorList>
            <person name="Maeda T."/>
            <person name="Kobayashi Y."/>
            <person name="Nakagawa T."/>
            <person name="Ezawa T."/>
            <person name="Yamaguchi K."/>
            <person name="Bino T."/>
            <person name="Nishimoto Y."/>
            <person name="Shigenobu S."/>
            <person name="Kawaguchi M."/>
        </authorList>
    </citation>
    <scope>NUCLEOTIDE SEQUENCE</scope>
    <source>
        <strain evidence="2">HR1</strain>
    </source>
</reference>
<gene>
    <name evidence="2" type="ORF">RCL2_000842000</name>
</gene>
<feature type="region of interest" description="Disordered" evidence="1">
    <location>
        <begin position="62"/>
        <end position="92"/>
    </location>
</feature>
<feature type="compositionally biased region" description="Acidic residues" evidence="1">
    <location>
        <begin position="62"/>
        <end position="71"/>
    </location>
</feature>
<sequence length="105" mass="12157">MSTSSGCLNKIIFLKKVKAALHSCLLVNRIWCEVSRCYIFINETFDALIELKILRRKSQYDFTDDSEEQNEDSFINYSSSSETNQTNVSDLPKGKRNVKWLLIGR</sequence>
<organism evidence="2 3">
    <name type="scientific">Rhizophagus clarus</name>
    <dbReference type="NCBI Taxonomy" id="94130"/>
    <lineage>
        <taxon>Eukaryota</taxon>
        <taxon>Fungi</taxon>
        <taxon>Fungi incertae sedis</taxon>
        <taxon>Mucoromycota</taxon>
        <taxon>Glomeromycotina</taxon>
        <taxon>Glomeromycetes</taxon>
        <taxon>Glomerales</taxon>
        <taxon>Glomeraceae</taxon>
        <taxon>Rhizophagus</taxon>
    </lineage>
</organism>